<organism evidence="2 3">
    <name type="scientific">Deinococcus ficus</name>
    <dbReference type="NCBI Taxonomy" id="317577"/>
    <lineage>
        <taxon>Bacteria</taxon>
        <taxon>Thermotogati</taxon>
        <taxon>Deinococcota</taxon>
        <taxon>Deinococci</taxon>
        <taxon>Deinococcales</taxon>
        <taxon>Deinococcaceae</taxon>
        <taxon>Deinococcus</taxon>
    </lineage>
</organism>
<dbReference type="RefSeq" id="WP_051307481.1">
    <property type="nucleotide sequence ID" value="NZ_CP021081.1"/>
</dbReference>
<dbReference type="STRING" id="317577.GCA_000419625_00167"/>
<reference evidence="2 3" key="1">
    <citation type="submission" date="2017-05" db="EMBL/GenBank/DDBJ databases">
        <title>The complete genome sequence of Deinococcus ficus isolated from the rhizosphere of the Ficus religiosa L. in Taiwan.</title>
        <authorList>
            <person name="Wu K.-M."/>
            <person name="Liao T.-L."/>
            <person name="Liu Y.-M."/>
            <person name="Young C.-C."/>
            <person name="Tsai S.-F."/>
        </authorList>
    </citation>
    <scope>NUCLEOTIDE SEQUENCE [LARGE SCALE GENOMIC DNA]</scope>
    <source>
        <strain evidence="2 3">CC-FR2-10</strain>
    </source>
</reference>
<dbReference type="Proteomes" id="UP000259030">
    <property type="component" value="Chromosome"/>
</dbReference>
<evidence type="ECO:0000256" key="1">
    <source>
        <dbReference type="SAM" id="MobiDB-lite"/>
    </source>
</evidence>
<proteinExistence type="predicted"/>
<dbReference type="AlphaFoldDB" id="A0A221SUV1"/>
<evidence type="ECO:0000313" key="3">
    <source>
        <dbReference type="Proteomes" id="UP000259030"/>
    </source>
</evidence>
<keyword evidence="3" id="KW-1185">Reference proteome</keyword>
<dbReference type="KEGG" id="dfc:DFI_04845"/>
<sequence length="131" mass="13777">MSGNDDHGTPKAPGPAPASPAPSGTVAGNQGQLTVTLRGAWNGDVTDPDREFHGEVAASPHAALSEGTPVRVVFQGTPKRVAEPNVHGTYTLMAGDRAWKLMRLSLPYSRAGGQVHDDTQAAEWEAVLIDR</sequence>
<gene>
    <name evidence="2" type="ORF">DFI_04845</name>
</gene>
<dbReference type="EMBL" id="CP021081">
    <property type="protein sequence ID" value="ASN80424.1"/>
    <property type="molecule type" value="Genomic_DNA"/>
</dbReference>
<feature type="region of interest" description="Disordered" evidence="1">
    <location>
        <begin position="1"/>
        <end position="67"/>
    </location>
</feature>
<protein>
    <submittedName>
        <fullName evidence="2">Uncharacterized protein</fullName>
    </submittedName>
</protein>
<accession>A0A221SUV1</accession>
<evidence type="ECO:0000313" key="2">
    <source>
        <dbReference type="EMBL" id="ASN80424.1"/>
    </source>
</evidence>
<name>A0A221SUV1_9DEIO</name>